<reference evidence="2 4" key="2">
    <citation type="submission" date="2022-12" db="EMBL/GenBank/DDBJ databases">
        <title>Streptococcus alactolyticus LGM, complete genome.</title>
        <authorList>
            <person name="Liu Z."/>
            <person name="Mu C."/>
            <person name="Zhu W."/>
        </authorList>
    </citation>
    <scope>NUCLEOTIDE SEQUENCE [LARGE SCALE GENOMIC DNA]</scope>
    <source>
        <strain evidence="2 4">LGM</strain>
    </source>
</reference>
<dbReference type="Proteomes" id="UP000471052">
    <property type="component" value="Unassembled WGS sequence"/>
</dbReference>
<keyword evidence="4" id="KW-1185">Reference proteome</keyword>
<evidence type="ECO:0000313" key="1">
    <source>
        <dbReference type="EMBL" id="MST53225.1"/>
    </source>
</evidence>
<protein>
    <submittedName>
        <fullName evidence="1">FeoB-associated Cys-rich membrane protein</fullName>
    </submittedName>
</protein>
<dbReference type="RefSeq" id="WP_154454433.1">
    <property type="nucleotide sequence ID" value="NZ_BRXN01000005.1"/>
</dbReference>
<accession>A0A6N7WN17</accession>
<name>A0A6N7WN17_STRAY</name>
<dbReference type="EMBL" id="VUNP01000006">
    <property type="protein sequence ID" value="MST53225.1"/>
    <property type="molecule type" value="Genomic_DNA"/>
</dbReference>
<dbReference type="Pfam" id="PF12669">
    <property type="entry name" value="FeoB_associated"/>
    <property type="match status" value="1"/>
</dbReference>
<proteinExistence type="predicted"/>
<dbReference type="AlphaFoldDB" id="A0A6N7WN17"/>
<sequence>MATFIIAALIAVATFFGIRRLFKSKGACGDCECSCPIKEEMHKPAHLK</sequence>
<dbReference type="OrthoDB" id="2229043at2"/>
<dbReference type="EMBL" id="CP114883">
    <property type="protein sequence ID" value="WBB06840.1"/>
    <property type="molecule type" value="Genomic_DNA"/>
</dbReference>
<organism evidence="1 3">
    <name type="scientific">Streptococcus alactolyticus</name>
    <dbReference type="NCBI Taxonomy" id="29389"/>
    <lineage>
        <taxon>Bacteria</taxon>
        <taxon>Bacillati</taxon>
        <taxon>Bacillota</taxon>
        <taxon>Bacilli</taxon>
        <taxon>Lactobacillales</taxon>
        <taxon>Streptococcaceae</taxon>
        <taxon>Streptococcus</taxon>
    </lineage>
</organism>
<reference evidence="1 3" key="1">
    <citation type="submission" date="2019-08" db="EMBL/GenBank/DDBJ databases">
        <title>In-depth cultivation of the pig gut microbiome towards novel bacterial diversity and tailored functional studies.</title>
        <authorList>
            <person name="Wylensek D."/>
            <person name="Hitch T.C.A."/>
            <person name="Clavel T."/>
        </authorList>
    </citation>
    <scope>NUCLEOTIDE SEQUENCE [LARGE SCALE GENOMIC DNA]</scope>
    <source>
        <strain evidence="1 3">BL-178-WT-3A</strain>
    </source>
</reference>
<evidence type="ECO:0000313" key="2">
    <source>
        <dbReference type="EMBL" id="WBB06840.1"/>
    </source>
</evidence>
<dbReference type="Proteomes" id="UP001212085">
    <property type="component" value="Chromosome"/>
</dbReference>
<dbReference type="GeneID" id="99636876"/>
<evidence type="ECO:0000313" key="3">
    <source>
        <dbReference type="Proteomes" id="UP000471052"/>
    </source>
</evidence>
<gene>
    <name evidence="1" type="ORF">FYJ82_02020</name>
    <name evidence="2" type="ORF">O6R09_02645</name>
</gene>
<evidence type="ECO:0000313" key="4">
    <source>
        <dbReference type="Proteomes" id="UP001212085"/>
    </source>
</evidence>